<dbReference type="AlphaFoldDB" id="A0A4V3C366"/>
<dbReference type="Pfam" id="PF00756">
    <property type="entry name" value="Esterase"/>
    <property type="match status" value="1"/>
</dbReference>
<comment type="caution">
    <text evidence="3">The sequence shown here is derived from an EMBL/GenBank/DDBJ whole genome shotgun (WGS) entry which is preliminary data.</text>
</comment>
<evidence type="ECO:0000313" key="3">
    <source>
        <dbReference type="EMBL" id="TDO20889.1"/>
    </source>
</evidence>
<evidence type="ECO:0000256" key="2">
    <source>
        <dbReference type="SAM" id="SignalP"/>
    </source>
</evidence>
<evidence type="ECO:0000256" key="1">
    <source>
        <dbReference type="ARBA" id="ARBA00022729"/>
    </source>
</evidence>
<dbReference type="InterPro" id="IPR029058">
    <property type="entry name" value="AB_hydrolase_fold"/>
</dbReference>
<protein>
    <submittedName>
        <fullName evidence="3">Putative esterase</fullName>
    </submittedName>
</protein>
<name>A0A4V3C366_9SPHI</name>
<dbReference type="Proteomes" id="UP000295499">
    <property type="component" value="Unassembled WGS sequence"/>
</dbReference>
<accession>A0A4V3C366</accession>
<dbReference type="InterPro" id="IPR050955">
    <property type="entry name" value="Plant_Biomass_Hydrol_Est"/>
</dbReference>
<organism evidence="3 4">
    <name type="scientific">Pedobacter duraquae</name>
    <dbReference type="NCBI Taxonomy" id="425511"/>
    <lineage>
        <taxon>Bacteria</taxon>
        <taxon>Pseudomonadati</taxon>
        <taxon>Bacteroidota</taxon>
        <taxon>Sphingobacteriia</taxon>
        <taxon>Sphingobacteriales</taxon>
        <taxon>Sphingobacteriaceae</taxon>
        <taxon>Pedobacter</taxon>
    </lineage>
</organism>
<feature type="signal peptide" evidence="2">
    <location>
        <begin position="1"/>
        <end position="22"/>
    </location>
</feature>
<dbReference type="PANTHER" id="PTHR43037:SF4">
    <property type="entry name" value="PEPTIDASE S9 PROLYL OLIGOPEPTIDASE CATALYTIC DOMAIN-CONTAINING PROTEIN"/>
    <property type="match status" value="1"/>
</dbReference>
<dbReference type="PANTHER" id="PTHR43037">
    <property type="entry name" value="UNNAMED PRODUCT-RELATED"/>
    <property type="match status" value="1"/>
</dbReference>
<dbReference type="EMBL" id="SNWM01000004">
    <property type="protein sequence ID" value="TDO20889.1"/>
    <property type="molecule type" value="Genomic_DNA"/>
</dbReference>
<dbReference type="RefSeq" id="WP_166641970.1">
    <property type="nucleotide sequence ID" value="NZ_SNWM01000004.1"/>
</dbReference>
<dbReference type="Gene3D" id="3.40.50.1820">
    <property type="entry name" value="alpha/beta hydrolase"/>
    <property type="match status" value="1"/>
</dbReference>
<sequence>MKRTALLIALQILFYCTLQLHAQEKTVNLFDSAGTYYQKRDFKKAAYFYDTYYLIQKNTQSNYDTYRAAVSSSHIGNIENAKYYLTRSGQIGYDYSGFYEYPSYDKFVNDPIHIPLKNLPEWKSFITTLKYKADSATIAVRKIIAELEDTTGRINRPVIYNNSYWQQTAKTLSAAELSKKIKTFNTFSKPLKTGFWTLYKIKVSDTLTVPFMVYIPKGYNPGQSTPLYIYLHGAIINRKDFANPAWIERGQEIKIVEKAQTNNAFIIYPFGRKDFGWLYHQKAFETIVSELGMVKSMYNIDDNKVYVMGHSNGGSGAYWFAVNHPTPFAAFVGLNYLPKVYAGNTSLRNMENATPFYGISGSKDNNFPLLLINGMYTYAKTNGANWTNYTRQGEHTLAVFQRDSINFIFDTLSKTKRDPLPKKLQWETDNIKNGRNGWLEILELDTLKPRADWQQPLNPTVTQNGKTGTIDFNKNRSGAVKVQADGNNISVETSRVKRIKLYISADLFDLKRQIMITINKKQHLNFMLTEDKRTILTEFLRTKDRAFIVSNTIEFTIE</sequence>
<keyword evidence="4" id="KW-1185">Reference proteome</keyword>
<dbReference type="InterPro" id="IPR000801">
    <property type="entry name" value="Esterase-like"/>
</dbReference>
<gene>
    <name evidence="3" type="ORF">CLV32_3524</name>
</gene>
<keyword evidence="1 2" id="KW-0732">Signal</keyword>
<feature type="chain" id="PRO_5020960891" evidence="2">
    <location>
        <begin position="23"/>
        <end position="558"/>
    </location>
</feature>
<evidence type="ECO:0000313" key="4">
    <source>
        <dbReference type="Proteomes" id="UP000295499"/>
    </source>
</evidence>
<dbReference type="SUPFAM" id="SSF53474">
    <property type="entry name" value="alpha/beta-Hydrolases"/>
    <property type="match status" value="1"/>
</dbReference>
<reference evidence="3 4" key="1">
    <citation type="submission" date="2019-03" db="EMBL/GenBank/DDBJ databases">
        <title>Genomic Encyclopedia of Archaeal and Bacterial Type Strains, Phase II (KMG-II): from individual species to whole genera.</title>
        <authorList>
            <person name="Goeker M."/>
        </authorList>
    </citation>
    <scope>NUCLEOTIDE SEQUENCE [LARGE SCALE GENOMIC DNA]</scope>
    <source>
        <strain evidence="3 4">DSM 19034</strain>
    </source>
</reference>
<proteinExistence type="predicted"/>